<organism evidence="3 4">
    <name type="scientific">Mytilus galloprovincialis</name>
    <name type="common">Mediterranean mussel</name>
    <dbReference type="NCBI Taxonomy" id="29158"/>
    <lineage>
        <taxon>Eukaryota</taxon>
        <taxon>Metazoa</taxon>
        <taxon>Spiralia</taxon>
        <taxon>Lophotrochozoa</taxon>
        <taxon>Mollusca</taxon>
        <taxon>Bivalvia</taxon>
        <taxon>Autobranchia</taxon>
        <taxon>Pteriomorphia</taxon>
        <taxon>Mytilida</taxon>
        <taxon>Mytiloidea</taxon>
        <taxon>Mytilidae</taxon>
        <taxon>Mytilinae</taxon>
        <taxon>Mytilus</taxon>
    </lineage>
</organism>
<dbReference type="AlphaFoldDB" id="A0A8B6CMZ3"/>
<feature type="region of interest" description="Disordered" evidence="1">
    <location>
        <begin position="758"/>
        <end position="796"/>
    </location>
</feature>
<name>A0A8B6CMZ3_MYTGA</name>
<keyword evidence="4" id="KW-1185">Reference proteome</keyword>
<proteinExistence type="predicted"/>
<feature type="compositionally biased region" description="Acidic residues" evidence="1">
    <location>
        <begin position="759"/>
        <end position="784"/>
    </location>
</feature>
<dbReference type="PANTHER" id="PTHR47018">
    <property type="entry name" value="CXC DOMAIN-CONTAINING PROTEIN-RELATED"/>
    <property type="match status" value="1"/>
</dbReference>
<dbReference type="PANTHER" id="PTHR47018:SF2">
    <property type="entry name" value="TESMIN_TSO1-LIKE CXC DOMAIN-CONTAINING PROTEIN"/>
    <property type="match status" value="1"/>
</dbReference>
<evidence type="ECO:0000256" key="1">
    <source>
        <dbReference type="SAM" id="MobiDB-lite"/>
    </source>
</evidence>
<sequence>MDWRKELDIVLNTVLSSCDHTPDTSEKCAGDILDCEMWKSLLQEKSKLESLLEGVRTNFDQWRFHNCTASATFQFWDTFVHTDFMAYLGLYIGIRSRNWNLRNVSLKKLACLFYAFDRHNYLRMIPYHLADLQTFPQSVLDHFEAGCFSVSITGKNYYCVALDEAHEMEINLKTKQAINSFSPTSLATLTHYLPYRAETLHNIKTQLCIEKKKGNQRQPNSDFLPSQTDCIFEAHSETSDRLGSVYFTSKSNNDASGQPLKGTKSNALKVIKSTYEAAFLSSLPVIDESVQSNVILEGMFLINTIPLSSHRTFSDYAEFLFNRWIVKSHIQFKAQEIHVVFDHPNRNGTSPKDIERSRRIHDFVSEKTYKNVSSHVLLPTNWRNFLNVRDHKRKLVNYLSYQLITLSLQRFQNHECVVVTAGGFDDENMDKALSSLGGVDGSIVECCHLNSNHEEGDTRVWLHAIQSKSQRIIIYSPDTDTFFIGLPFIDSIADKTIYLQLKDSCFDHQFVDMRMFALQMSNDMCLKGLATSVDCLQMVYISSGCDFVSFFHGYGKKTFFDIFRQNADFISSDLSICDKDNIQGLCAFFRLILCVYFSKHRTAFQPAISVKEMYDKIICESALDKHVALIKDFRERMWERVMSEVEMIPNAEALKLHWLRCCWVMQYWKQGNTNSMSLPDLNSYGWNISDGEITVVWDTEINLKKVNDTIQWYTKGCSCKSGCTTLRCSCKKSANKYCSPGCKCVNCVNLPTNLNQAVDDPDSDLEDSEQEEDISYESDSETDINEFAADTSGNSSTAYKNYWDTFENYIFAVPTD</sequence>
<evidence type="ECO:0000259" key="2">
    <source>
        <dbReference type="SMART" id="SM01114"/>
    </source>
</evidence>
<dbReference type="Proteomes" id="UP000596742">
    <property type="component" value="Unassembled WGS sequence"/>
</dbReference>
<dbReference type="OrthoDB" id="10071095at2759"/>
<dbReference type="EMBL" id="UYJE01002033">
    <property type="protein sequence ID" value="VDI07318.1"/>
    <property type="molecule type" value="Genomic_DNA"/>
</dbReference>
<reference evidence="3" key="1">
    <citation type="submission" date="2018-11" db="EMBL/GenBank/DDBJ databases">
        <authorList>
            <person name="Alioto T."/>
            <person name="Alioto T."/>
        </authorList>
    </citation>
    <scope>NUCLEOTIDE SEQUENCE</scope>
</reference>
<feature type="domain" description="Tesmin/TSO1-like CXC" evidence="2">
    <location>
        <begin position="712"/>
        <end position="753"/>
    </location>
</feature>
<evidence type="ECO:0000313" key="3">
    <source>
        <dbReference type="EMBL" id="VDI07318.1"/>
    </source>
</evidence>
<dbReference type="InterPro" id="IPR033467">
    <property type="entry name" value="Tesmin/TSO1-like_CXC"/>
</dbReference>
<gene>
    <name evidence="3" type="ORF">MGAL_10B060155</name>
</gene>
<comment type="caution">
    <text evidence="3">The sequence shown here is derived from an EMBL/GenBank/DDBJ whole genome shotgun (WGS) entry which is preliminary data.</text>
</comment>
<dbReference type="SMART" id="SM01114">
    <property type="entry name" value="CXC"/>
    <property type="match status" value="1"/>
</dbReference>
<protein>
    <recommendedName>
        <fullName evidence="2">Tesmin/TSO1-like CXC domain-containing protein</fullName>
    </recommendedName>
</protein>
<evidence type="ECO:0000313" key="4">
    <source>
        <dbReference type="Proteomes" id="UP000596742"/>
    </source>
</evidence>
<accession>A0A8B6CMZ3</accession>